<protein>
    <submittedName>
        <fullName evidence="1">Uncharacterized protein</fullName>
    </submittedName>
</protein>
<dbReference type="AlphaFoldDB" id="E8Z6N2"/>
<reference evidence="1" key="2">
    <citation type="book" date="2010" name="PROCEEDINGS OF 13TH INTERNATIONAL CONFERENCE ON HARMFUL ALGAE" publisher="International Society For The Study of Harmful Algae" city="Hong Kong, China">
        <title>Dinoflagellate meta-transcriptomics enabled by spliced leader.</title>
        <editorList>
            <person name="Unknown A."/>
        </editorList>
        <authorList>
            <person name="Lin S."/>
            <person name="Zhang H."/>
        </authorList>
    </citation>
    <scope>NUCLEOTIDE SEQUENCE</scope>
    <source>
        <strain evidence="1">CCMP1831</strain>
    </source>
</reference>
<dbReference type="EMBL" id="FJ600064">
    <property type="protein sequence ID" value="ACU45112.1"/>
    <property type="molecule type" value="mRNA"/>
</dbReference>
<accession>E8Z6N2</accession>
<organism evidence="1">
    <name type="scientific">Pfiesteria piscicida</name>
    <name type="common">Phantom dinoflagellate</name>
    <dbReference type="NCBI Taxonomy" id="71001"/>
    <lineage>
        <taxon>Eukaryota</taxon>
        <taxon>Sar</taxon>
        <taxon>Alveolata</taxon>
        <taxon>Dinophyceae</taxon>
        <taxon>Peridiniales</taxon>
        <taxon>Pfiesteriaceae</taxon>
        <taxon>Pfiesteria</taxon>
    </lineage>
</organism>
<feature type="non-terminal residue" evidence="1">
    <location>
        <position position="1"/>
    </location>
</feature>
<proteinExistence type="evidence at transcript level"/>
<sequence>ALTVSRFGEAITFGQQLITRKRKSSLSKGNSITITSWRCHQFLVQW</sequence>
<evidence type="ECO:0000313" key="1">
    <source>
        <dbReference type="EMBL" id="ACU45112.1"/>
    </source>
</evidence>
<name>E8Z6N2_PFIPI</name>
<reference evidence="1" key="1">
    <citation type="submission" date="2008-12" db="EMBL/GenBank/DDBJ databases">
        <authorList>
            <person name="Zhang H."/>
            <person name="Lin S."/>
        </authorList>
    </citation>
    <scope>NUCLEOTIDE SEQUENCE</scope>
    <source>
        <strain evidence="1">CCMP1831</strain>
    </source>
</reference>